<keyword evidence="6 11" id="KW-0812">Transmembrane</keyword>
<dbReference type="EMBL" id="SNZB01000001">
    <property type="protein sequence ID" value="TDR23770.1"/>
    <property type="molecule type" value="Genomic_DNA"/>
</dbReference>
<accession>A0A4R6XZ02</accession>
<comment type="similarity">
    <text evidence="3 11">Belongs to the membrane-bound acyltransferase family.</text>
</comment>
<evidence type="ECO:0000256" key="7">
    <source>
        <dbReference type="ARBA" id="ARBA00022841"/>
    </source>
</evidence>
<evidence type="ECO:0000256" key="8">
    <source>
        <dbReference type="ARBA" id="ARBA00022989"/>
    </source>
</evidence>
<keyword evidence="5 11" id="KW-0808">Transferase</keyword>
<keyword evidence="8 12" id="KW-1133">Transmembrane helix</keyword>
<comment type="pathway">
    <text evidence="2 11">Glycan biosynthesis; alginate biosynthesis.</text>
</comment>
<dbReference type="InterPro" id="IPR051085">
    <property type="entry name" value="MB_O-acyltransferase"/>
</dbReference>
<dbReference type="InterPro" id="IPR028362">
    <property type="entry name" value="AlgI"/>
</dbReference>
<evidence type="ECO:0000256" key="3">
    <source>
        <dbReference type="ARBA" id="ARBA00010323"/>
    </source>
</evidence>
<organism evidence="13 14">
    <name type="scientific">Marinicella litoralis</name>
    <dbReference type="NCBI Taxonomy" id="644220"/>
    <lineage>
        <taxon>Bacteria</taxon>
        <taxon>Pseudomonadati</taxon>
        <taxon>Pseudomonadota</taxon>
        <taxon>Gammaproteobacteria</taxon>
        <taxon>Lysobacterales</taxon>
        <taxon>Marinicellaceae</taxon>
        <taxon>Marinicella</taxon>
    </lineage>
</organism>
<dbReference type="Pfam" id="PF03062">
    <property type="entry name" value="MBOAT"/>
    <property type="match status" value="1"/>
</dbReference>
<evidence type="ECO:0000256" key="9">
    <source>
        <dbReference type="ARBA" id="ARBA00023136"/>
    </source>
</evidence>
<evidence type="ECO:0000256" key="11">
    <source>
        <dbReference type="PIRNR" id="PIRNR016636"/>
    </source>
</evidence>
<feature type="transmembrane region" description="Helical" evidence="12">
    <location>
        <begin position="364"/>
        <end position="381"/>
    </location>
</feature>
<sequence length="491" mass="55718">MLFNSLEYLLVFLPIMAIAYYFLIRKVNKVAGINLLIIGSLFFYTWWKVEYLALLMSSIVLNYVAGQAIMKYKGISKPILVFGIVLNLATLGYYKYSGFFLGMFDYEHLVGSIVLPLAISFFTFQQIAYLVDAKQNKIEDNSFRSYVLFVAFFPQLVSGPIVHHKDVLQQFSKDYRILLDSKTIAAAITIIAIGLFKKVVIADSLAPHANWVFELGNQGAVIPAVLAWSGSLCYTLQIYFDFSGYSDIAIGSALLFGIQLPINFNSPYKSASIIDFWRRWHITLSTFLKDYLYIPMGGNRHGEFNRHLFLMITMLLGGLWHGAGWIYVIWGGMHGFALVINHLYRKKIAIHFTDQFRGGQTYHLTNWLITFIFVNLTFIVFRSESLLSITTLTTGLFEFTTGMTDAMVDKGVFILGTSPLVSLVLIGLLCLVVKALPNTQQILDYKPRENFSEQAKWQPGIVFAVTTGIILIISLYKIIGNGYSEFIYRFF</sequence>
<evidence type="ECO:0000256" key="6">
    <source>
        <dbReference type="ARBA" id="ARBA00022692"/>
    </source>
</evidence>
<dbReference type="InterPro" id="IPR004299">
    <property type="entry name" value="MBOAT_fam"/>
</dbReference>
<feature type="transmembrane region" description="Helical" evidence="12">
    <location>
        <begin position="412"/>
        <end position="436"/>
    </location>
</feature>
<feature type="transmembrane region" description="Helical" evidence="12">
    <location>
        <begin position="108"/>
        <end position="131"/>
    </location>
</feature>
<dbReference type="PIRSF" id="PIRSF016636">
    <property type="entry name" value="AlgI_DltB"/>
    <property type="match status" value="1"/>
</dbReference>
<name>A0A4R6XZ02_9GAMM</name>
<keyword evidence="10 11" id="KW-0012">Acyltransferase</keyword>
<feature type="transmembrane region" description="Helical" evidence="12">
    <location>
        <begin position="6"/>
        <end position="23"/>
    </location>
</feature>
<keyword evidence="9 11" id="KW-0472">Membrane</keyword>
<feature type="transmembrane region" description="Helical" evidence="12">
    <location>
        <begin position="304"/>
        <end position="321"/>
    </location>
</feature>
<dbReference type="GO" id="GO:0042121">
    <property type="term" value="P:alginic acid biosynthetic process"/>
    <property type="evidence" value="ECO:0007669"/>
    <property type="project" value="UniProtKB-UniRule"/>
</dbReference>
<dbReference type="PANTHER" id="PTHR13285:SF23">
    <property type="entry name" value="TEICHOIC ACID D-ALANYLTRANSFERASE"/>
    <property type="match status" value="1"/>
</dbReference>
<evidence type="ECO:0000256" key="12">
    <source>
        <dbReference type="SAM" id="Phobius"/>
    </source>
</evidence>
<keyword evidence="7 11" id="KW-0016">Alginate biosynthesis</keyword>
<dbReference type="Proteomes" id="UP000295724">
    <property type="component" value="Unassembled WGS sequence"/>
</dbReference>
<reference evidence="13 14" key="1">
    <citation type="submission" date="2019-03" db="EMBL/GenBank/DDBJ databases">
        <title>Genomic Encyclopedia of Type Strains, Phase IV (KMG-IV): sequencing the most valuable type-strain genomes for metagenomic binning, comparative biology and taxonomic classification.</title>
        <authorList>
            <person name="Goeker M."/>
        </authorList>
    </citation>
    <scope>NUCLEOTIDE SEQUENCE [LARGE SCALE GENOMIC DNA]</scope>
    <source>
        <strain evidence="13 14">DSM 25488</strain>
    </source>
</reference>
<feature type="transmembrane region" description="Helical" evidence="12">
    <location>
        <begin position="53"/>
        <end position="72"/>
    </location>
</feature>
<feature type="transmembrane region" description="Helical" evidence="12">
    <location>
        <begin position="30"/>
        <end position="47"/>
    </location>
</feature>
<feature type="transmembrane region" description="Helical" evidence="12">
    <location>
        <begin position="143"/>
        <end position="163"/>
    </location>
</feature>
<evidence type="ECO:0000256" key="1">
    <source>
        <dbReference type="ARBA" id="ARBA00004651"/>
    </source>
</evidence>
<feature type="transmembrane region" description="Helical" evidence="12">
    <location>
        <begin position="457"/>
        <end position="479"/>
    </location>
</feature>
<feature type="transmembrane region" description="Helical" evidence="12">
    <location>
        <begin position="175"/>
        <end position="196"/>
    </location>
</feature>
<gene>
    <name evidence="13" type="ORF">C8D91_0636</name>
</gene>
<comment type="caution">
    <text evidence="13">The sequence shown here is derived from an EMBL/GenBank/DDBJ whole genome shotgun (WGS) entry which is preliminary data.</text>
</comment>
<evidence type="ECO:0000256" key="10">
    <source>
        <dbReference type="ARBA" id="ARBA00023315"/>
    </source>
</evidence>
<evidence type="ECO:0000256" key="4">
    <source>
        <dbReference type="ARBA" id="ARBA00022475"/>
    </source>
</evidence>
<dbReference type="InterPro" id="IPR024194">
    <property type="entry name" value="Ac/AlaTfrase_AlgI/DltB"/>
</dbReference>
<evidence type="ECO:0000313" key="13">
    <source>
        <dbReference type="EMBL" id="TDR23770.1"/>
    </source>
</evidence>
<keyword evidence="11" id="KW-0997">Cell inner membrane</keyword>
<proteinExistence type="inferred from homology"/>
<evidence type="ECO:0000256" key="5">
    <source>
        <dbReference type="ARBA" id="ARBA00022679"/>
    </source>
</evidence>
<dbReference type="UniPathway" id="UPA00286"/>
<keyword evidence="4 11" id="KW-1003">Cell membrane</keyword>
<evidence type="ECO:0000256" key="2">
    <source>
        <dbReference type="ARBA" id="ARBA00005182"/>
    </source>
</evidence>
<dbReference type="GO" id="GO:0005886">
    <property type="term" value="C:plasma membrane"/>
    <property type="evidence" value="ECO:0007669"/>
    <property type="project" value="UniProtKB-SubCell"/>
</dbReference>
<comment type="subcellular location">
    <subcellularLocation>
        <location evidence="11">Cell inner membrane</location>
    </subcellularLocation>
    <subcellularLocation>
        <location evidence="1">Cell membrane</location>
        <topology evidence="1">Multi-pass membrane protein</topology>
    </subcellularLocation>
</comment>
<dbReference type="PANTHER" id="PTHR13285">
    <property type="entry name" value="ACYLTRANSFERASE"/>
    <property type="match status" value="1"/>
</dbReference>
<dbReference type="GO" id="GO:0016746">
    <property type="term" value="F:acyltransferase activity"/>
    <property type="evidence" value="ECO:0007669"/>
    <property type="project" value="UniProtKB-KW"/>
</dbReference>
<dbReference type="PIRSF" id="PIRSF500217">
    <property type="entry name" value="AlgI"/>
    <property type="match status" value="1"/>
</dbReference>
<dbReference type="EC" id="2.3.1.-" evidence="11"/>
<evidence type="ECO:0000313" key="14">
    <source>
        <dbReference type="Proteomes" id="UP000295724"/>
    </source>
</evidence>
<keyword evidence="14" id="KW-1185">Reference proteome</keyword>
<protein>
    <recommendedName>
        <fullName evidence="11">Probable alginate O-acetylase</fullName>
        <ecNumber evidence="11">2.3.1.-</ecNumber>
    </recommendedName>
</protein>
<feature type="transmembrane region" description="Helical" evidence="12">
    <location>
        <begin position="79"/>
        <end position="96"/>
    </location>
</feature>
<dbReference type="AlphaFoldDB" id="A0A4R6XZ02"/>